<keyword evidence="2" id="KW-0472">Membrane</keyword>
<dbReference type="RefSeq" id="XP_037199520.1">
    <property type="nucleotide sequence ID" value="XM_037346602.1"/>
</dbReference>
<evidence type="ECO:0000313" key="3">
    <source>
        <dbReference type="EMBL" id="KAF5615083.1"/>
    </source>
</evidence>
<dbReference type="OrthoDB" id="5101068at2759"/>
<reference evidence="3 4" key="1">
    <citation type="submission" date="2020-05" db="EMBL/GenBank/DDBJ databases">
        <title>Identification and distribution of gene clusters putatively required for synthesis of sphingolipid metabolism inhibitors in phylogenetically diverse species of the filamentous fungus Fusarium.</title>
        <authorList>
            <person name="Kim H.-S."/>
            <person name="Busman M."/>
            <person name="Brown D.W."/>
            <person name="Divon H."/>
            <person name="Uhlig S."/>
            <person name="Proctor R.H."/>
        </authorList>
    </citation>
    <scope>NUCLEOTIDE SEQUENCE [LARGE SCALE GENOMIC DNA]</scope>
    <source>
        <strain evidence="3 4">NRRL 66243</strain>
    </source>
</reference>
<feature type="compositionally biased region" description="Acidic residues" evidence="1">
    <location>
        <begin position="186"/>
        <end position="195"/>
    </location>
</feature>
<evidence type="ECO:0000256" key="2">
    <source>
        <dbReference type="SAM" id="Phobius"/>
    </source>
</evidence>
<protein>
    <submittedName>
        <fullName evidence="3">Uncharacterized protein</fullName>
    </submittedName>
</protein>
<feature type="transmembrane region" description="Helical" evidence="2">
    <location>
        <begin position="143"/>
        <end position="162"/>
    </location>
</feature>
<feature type="transmembrane region" description="Helical" evidence="2">
    <location>
        <begin position="34"/>
        <end position="61"/>
    </location>
</feature>
<keyword evidence="2" id="KW-0812">Transmembrane</keyword>
<dbReference type="GeneID" id="59298872"/>
<feature type="region of interest" description="Disordered" evidence="1">
    <location>
        <begin position="172"/>
        <end position="200"/>
    </location>
</feature>
<gene>
    <name evidence="3" type="ORF">FTJAE_13457</name>
</gene>
<sequence>MASPSTLMTVASPTTTLDALTQHDHGKPNHSDKIAIIGLTVGMALLFLLFVAPCCCLQYLAHRQQKREQNKEARKRGIVAGRQSACHYLISQTSNSHPSLGEHLQAIQTAVKNPLQSLTDSIKSSATATMTNTIHRRMSDTNVVIAIAISCTAIVVIFLAAVCFCNWRSRPKSPTGARGRDHDDSDANSDIELDAMPDGALNHPLVRGSNGAGHVYPVFEATQTHAQN</sequence>
<keyword evidence="4" id="KW-1185">Reference proteome</keyword>
<organism evidence="3 4">
    <name type="scientific">Fusarium tjaetaba</name>
    <dbReference type="NCBI Taxonomy" id="1567544"/>
    <lineage>
        <taxon>Eukaryota</taxon>
        <taxon>Fungi</taxon>
        <taxon>Dikarya</taxon>
        <taxon>Ascomycota</taxon>
        <taxon>Pezizomycotina</taxon>
        <taxon>Sordariomycetes</taxon>
        <taxon>Hypocreomycetidae</taxon>
        <taxon>Hypocreales</taxon>
        <taxon>Nectriaceae</taxon>
        <taxon>Fusarium</taxon>
        <taxon>Fusarium fujikuroi species complex</taxon>
    </lineage>
</organism>
<comment type="caution">
    <text evidence="3">The sequence shown here is derived from an EMBL/GenBank/DDBJ whole genome shotgun (WGS) entry which is preliminary data.</text>
</comment>
<dbReference type="Proteomes" id="UP000530670">
    <property type="component" value="Unassembled WGS sequence"/>
</dbReference>
<name>A0A8H5QJ16_9HYPO</name>
<dbReference type="AlphaFoldDB" id="A0A8H5QJ16"/>
<keyword evidence="2" id="KW-1133">Transmembrane helix</keyword>
<evidence type="ECO:0000313" key="4">
    <source>
        <dbReference type="Proteomes" id="UP000530670"/>
    </source>
</evidence>
<proteinExistence type="predicted"/>
<accession>A0A8H5QJ16</accession>
<evidence type="ECO:0000256" key="1">
    <source>
        <dbReference type="SAM" id="MobiDB-lite"/>
    </source>
</evidence>
<dbReference type="EMBL" id="JAAQRI010000421">
    <property type="protein sequence ID" value="KAF5615083.1"/>
    <property type="molecule type" value="Genomic_DNA"/>
</dbReference>